<dbReference type="InterPro" id="IPR039856">
    <property type="entry name" value="EMC2-like"/>
</dbReference>
<comment type="similarity">
    <text evidence="3">Belongs to the EMC2 family.</text>
</comment>
<sequence length="349" mass="38970">MEVISLSEAIDRLKVLRDSGVRESREVVQLGAVILGASVRASRLADDIWTVYEQIAVAALDTGDVQLAKTVIQRLEGKFPNSARVTVLHGMFLEAQGDLLGAKSFYEQELEKKFNPKNAELGSVGELNIRVRKRLIALHLHHSPPAYSQGSQPSSSSSSSSSNPFSLHTGIQLLVDHLDTVYSDPEGWLQLADAYASLGLYEQSLSALEDLILLQPENTFHILRYAETAYTAGEYELSYKTYLRVIELSDRISSESKGGPCRRAALGLKVVSSLLPFFDHRNQRIPSKPKYCIQRLPISETRQEIEKMIDRELVECYSQDWVPLQAGLRVATEPCRKALKTFLLQYSSS</sequence>
<evidence type="ECO:0000256" key="2">
    <source>
        <dbReference type="PROSITE-ProRule" id="PRU00339"/>
    </source>
</evidence>
<keyword evidence="3" id="KW-0472">Membrane</keyword>
<comment type="subunit">
    <text evidence="3">Component of the ER membrane protein complex (EMC).</text>
</comment>
<comment type="subcellular location">
    <subcellularLocation>
        <location evidence="3">Endoplasmic reticulum membrane</location>
        <topology evidence="3">Peripheral membrane protein</topology>
        <orientation evidence="3">Cytoplasmic side</orientation>
    </subcellularLocation>
</comment>
<dbReference type="VEuPathDB" id="FungiDB:VP01_960g1"/>
<dbReference type="InterPro" id="IPR019734">
    <property type="entry name" value="TPR_rpt"/>
</dbReference>
<dbReference type="STRING" id="27349.A0A0L6U657"/>
<gene>
    <name evidence="4" type="ORF">VP01_960g1</name>
</gene>
<dbReference type="InterPro" id="IPR011990">
    <property type="entry name" value="TPR-like_helical_dom_sf"/>
</dbReference>
<dbReference type="PROSITE" id="PS50005">
    <property type="entry name" value="TPR"/>
    <property type="match status" value="1"/>
</dbReference>
<comment type="caution">
    <text evidence="4">The sequence shown here is derived from an EMBL/GenBank/DDBJ whole genome shotgun (WGS) entry which is preliminary data.</text>
</comment>
<organism evidence="4 5">
    <name type="scientific">Puccinia sorghi</name>
    <dbReference type="NCBI Taxonomy" id="27349"/>
    <lineage>
        <taxon>Eukaryota</taxon>
        <taxon>Fungi</taxon>
        <taxon>Dikarya</taxon>
        <taxon>Basidiomycota</taxon>
        <taxon>Pucciniomycotina</taxon>
        <taxon>Pucciniomycetes</taxon>
        <taxon>Pucciniales</taxon>
        <taxon>Pucciniaceae</taxon>
        <taxon>Puccinia</taxon>
    </lineage>
</organism>
<dbReference type="PANTHER" id="PTHR12760">
    <property type="entry name" value="TETRATRICOPEPTIDE REPEAT PROTEIN"/>
    <property type="match status" value="1"/>
</dbReference>
<dbReference type="AlphaFoldDB" id="A0A0L6U657"/>
<name>A0A0L6U657_9BASI</name>
<keyword evidence="5" id="KW-1185">Reference proteome</keyword>
<comment type="function">
    <text evidence="3">Part of the endoplasmic reticulum membrane protein complex (EMC) that enables the energy-independent insertion into endoplasmic reticulum membranes of newly synthesized membrane proteins.</text>
</comment>
<protein>
    <recommendedName>
        <fullName evidence="3">ER membrane protein complex subunit 2</fullName>
    </recommendedName>
</protein>
<evidence type="ECO:0000256" key="1">
    <source>
        <dbReference type="ARBA" id="ARBA00022803"/>
    </source>
</evidence>
<dbReference type="SUPFAM" id="SSF48452">
    <property type="entry name" value="TPR-like"/>
    <property type="match status" value="1"/>
</dbReference>
<keyword evidence="3" id="KW-0256">Endoplasmic reticulum</keyword>
<accession>A0A0L6U657</accession>
<dbReference type="Pfam" id="PF13181">
    <property type="entry name" value="TPR_8"/>
    <property type="match status" value="1"/>
</dbReference>
<feature type="repeat" description="TPR" evidence="2">
    <location>
        <begin position="185"/>
        <end position="218"/>
    </location>
</feature>
<evidence type="ECO:0000313" key="5">
    <source>
        <dbReference type="Proteomes" id="UP000037035"/>
    </source>
</evidence>
<keyword evidence="1 2" id="KW-0802">TPR repeat</keyword>
<evidence type="ECO:0000256" key="3">
    <source>
        <dbReference type="RuleBase" id="RU367091"/>
    </source>
</evidence>
<dbReference type="EMBL" id="LAVV01015281">
    <property type="protein sequence ID" value="KNZ44004.1"/>
    <property type="molecule type" value="Genomic_DNA"/>
</dbReference>
<dbReference type="GO" id="GO:0072546">
    <property type="term" value="C:EMC complex"/>
    <property type="evidence" value="ECO:0007669"/>
    <property type="project" value="UniProtKB-UniRule"/>
</dbReference>
<evidence type="ECO:0000313" key="4">
    <source>
        <dbReference type="EMBL" id="KNZ44004.1"/>
    </source>
</evidence>
<dbReference type="Gene3D" id="1.25.40.10">
    <property type="entry name" value="Tetratricopeptide repeat domain"/>
    <property type="match status" value="2"/>
</dbReference>
<proteinExistence type="inferred from homology"/>
<reference evidence="4 5" key="1">
    <citation type="submission" date="2015-08" db="EMBL/GenBank/DDBJ databases">
        <title>Next Generation Sequencing and Analysis of the Genome of Puccinia sorghi L Schw, the Causal Agent of Maize Common Rust.</title>
        <authorList>
            <person name="Rochi L."/>
            <person name="Burguener G."/>
            <person name="Darino M."/>
            <person name="Turjanski A."/>
            <person name="Kreff E."/>
            <person name="Dieguez M.J."/>
            <person name="Sacco F."/>
        </authorList>
    </citation>
    <scope>NUCLEOTIDE SEQUENCE [LARGE SCALE GENOMIC DNA]</scope>
    <source>
        <strain evidence="4 5">RO10H11247</strain>
    </source>
</reference>
<dbReference type="Proteomes" id="UP000037035">
    <property type="component" value="Unassembled WGS sequence"/>
</dbReference>
<dbReference type="OrthoDB" id="124397at2759"/>